<organism evidence="3 4">
    <name type="scientific">Myxococcus llanfairpwllgwyngyllgogerychwyrndrobwllllantysiliogogogochensis</name>
    <dbReference type="NCBI Taxonomy" id="2590453"/>
    <lineage>
        <taxon>Bacteria</taxon>
        <taxon>Pseudomonadati</taxon>
        <taxon>Myxococcota</taxon>
        <taxon>Myxococcia</taxon>
        <taxon>Myxococcales</taxon>
        <taxon>Cystobacterineae</taxon>
        <taxon>Myxococcaceae</taxon>
        <taxon>Myxococcus</taxon>
    </lineage>
</organism>
<dbReference type="Pfam" id="PF01337">
    <property type="entry name" value="Barstar"/>
    <property type="match status" value="1"/>
</dbReference>
<comment type="similarity">
    <text evidence="1">Belongs to the barstar family.</text>
</comment>
<evidence type="ECO:0000256" key="1">
    <source>
        <dbReference type="ARBA" id="ARBA00006845"/>
    </source>
</evidence>
<evidence type="ECO:0000313" key="4">
    <source>
        <dbReference type="Proteomes" id="UP000315369"/>
    </source>
</evidence>
<dbReference type="SUPFAM" id="SSF52038">
    <property type="entry name" value="Barstar-related"/>
    <property type="match status" value="1"/>
</dbReference>
<evidence type="ECO:0000259" key="2">
    <source>
        <dbReference type="Pfam" id="PF01337"/>
    </source>
</evidence>
<dbReference type="RefSeq" id="WP_141640557.1">
    <property type="nucleotide sequence ID" value="NZ_VIFM01000003.1"/>
</dbReference>
<dbReference type="EMBL" id="VIFM01000003">
    <property type="protein sequence ID" value="TQF17834.1"/>
    <property type="molecule type" value="Genomic_DNA"/>
</dbReference>
<dbReference type="InterPro" id="IPR000468">
    <property type="entry name" value="Barstar"/>
</dbReference>
<sequence>MPLHFVKNPEALQPAGAHVGRISAGISSKQQLMNVLEAALRLPAHFGQNWDALLDVLRDLSWLPAGKVTLLHDELPTLSTEDLGAYVHVLEEASRSWRPGDAYSLDVVFPQSCRHQVLAPLADIRPRSPWRRLKAELARAGSLPYPVQDEFTSLKAEGFDFVMNIVEQRDGSTRQLVNALSVAFTMRSWDRIRLARALPSLCIHEEAGLRETAVRILVILLNLNRRAPGERIPYDDARSCAALLREALALGVQENTEAFAREYLALTP</sequence>
<evidence type="ECO:0000313" key="3">
    <source>
        <dbReference type="EMBL" id="TQF17834.1"/>
    </source>
</evidence>
<comment type="caution">
    <text evidence="3">The sequence shown here is derived from an EMBL/GenBank/DDBJ whole genome shotgun (WGS) entry which is preliminary data.</text>
</comment>
<dbReference type="AlphaFoldDB" id="A0A540XAY4"/>
<name>A0A540XAY4_9BACT</name>
<dbReference type="Proteomes" id="UP000315369">
    <property type="component" value="Unassembled WGS sequence"/>
</dbReference>
<accession>A0A540XAY4</accession>
<reference evidence="3 4" key="1">
    <citation type="submission" date="2019-06" db="EMBL/GenBank/DDBJ databases">
        <authorList>
            <person name="Livingstone P."/>
            <person name="Whitworth D."/>
        </authorList>
    </citation>
    <scope>NUCLEOTIDE SEQUENCE [LARGE SCALE GENOMIC DNA]</scope>
    <source>
        <strain evidence="3 4">AM401</strain>
    </source>
</reference>
<feature type="domain" description="Barstar (barnase inhibitor)" evidence="2">
    <location>
        <begin position="24"/>
        <end position="98"/>
    </location>
</feature>
<protein>
    <submittedName>
        <fullName evidence="3">Barstar family protein</fullName>
    </submittedName>
</protein>
<proteinExistence type="inferred from homology"/>
<dbReference type="InterPro" id="IPR035905">
    <property type="entry name" value="Barstar-like_sf"/>
</dbReference>
<keyword evidence="4" id="KW-1185">Reference proteome</keyword>
<gene>
    <name evidence="3" type="ORF">FJV41_01445</name>
</gene>
<dbReference type="OrthoDB" id="7575400at2"/>
<dbReference type="Gene3D" id="3.30.370.10">
    <property type="entry name" value="Barstar-like"/>
    <property type="match status" value="1"/>
</dbReference>